<dbReference type="InterPro" id="IPR000719">
    <property type="entry name" value="Prot_kinase_dom"/>
</dbReference>
<keyword evidence="11" id="KW-0732">Signal</keyword>
<evidence type="ECO:0000256" key="1">
    <source>
        <dbReference type="ARBA" id="ARBA00004370"/>
    </source>
</evidence>
<feature type="region of interest" description="Disordered" evidence="9">
    <location>
        <begin position="218"/>
        <end position="258"/>
    </location>
</feature>
<feature type="compositionally biased region" description="Pro residues" evidence="9">
    <location>
        <begin position="230"/>
        <end position="252"/>
    </location>
</feature>
<dbReference type="InterPro" id="IPR001245">
    <property type="entry name" value="Ser-Thr/Tyr_kinase_cat_dom"/>
</dbReference>
<protein>
    <submittedName>
        <fullName evidence="13">Non-specific serine/threonine protein kinase</fullName>
        <ecNumber evidence="13">2.7.11.1</ecNumber>
    </submittedName>
</protein>
<dbReference type="Gene3D" id="3.80.10.10">
    <property type="entry name" value="Ribonuclease Inhibitor"/>
    <property type="match status" value="2"/>
</dbReference>
<dbReference type="InterPro" id="IPR011009">
    <property type="entry name" value="Kinase-like_dom_sf"/>
</dbReference>
<dbReference type="PROSITE" id="PS50011">
    <property type="entry name" value="PROTEIN_KINASE_DOM"/>
    <property type="match status" value="1"/>
</dbReference>
<dbReference type="FunFam" id="3.30.200.20:FF:000307">
    <property type="entry name" value="pollen receptor-like kinase 1"/>
    <property type="match status" value="1"/>
</dbReference>
<comment type="caution">
    <text evidence="13">The sequence shown here is derived from an EMBL/GenBank/DDBJ whole genome shotgun (WGS) entry which is preliminary data.</text>
</comment>
<keyword evidence="8 10" id="KW-0472">Membrane</keyword>
<name>A0ABD1HTD0_SALDI</name>
<dbReference type="PANTHER" id="PTHR48007:SF64">
    <property type="entry name" value="POLLEN RECEPTOR-LIKE KINASE 1"/>
    <property type="match status" value="1"/>
</dbReference>
<dbReference type="InterPro" id="IPR013210">
    <property type="entry name" value="LRR_N_plant-typ"/>
</dbReference>
<keyword evidence="14" id="KW-1185">Reference proteome</keyword>
<dbReference type="GO" id="GO:0004674">
    <property type="term" value="F:protein serine/threonine kinase activity"/>
    <property type="evidence" value="ECO:0007669"/>
    <property type="project" value="UniProtKB-KW"/>
</dbReference>
<dbReference type="SUPFAM" id="SSF56112">
    <property type="entry name" value="Protein kinase-like (PK-like)"/>
    <property type="match status" value="1"/>
</dbReference>
<feature type="signal peptide" evidence="11">
    <location>
        <begin position="1"/>
        <end position="26"/>
    </location>
</feature>
<evidence type="ECO:0000256" key="10">
    <source>
        <dbReference type="SAM" id="Phobius"/>
    </source>
</evidence>
<keyword evidence="4" id="KW-0677">Repeat</keyword>
<dbReference type="Gene3D" id="1.10.510.10">
    <property type="entry name" value="Transferase(Phosphotransferase) domain 1"/>
    <property type="match status" value="1"/>
</dbReference>
<dbReference type="GO" id="GO:0005524">
    <property type="term" value="F:ATP binding"/>
    <property type="evidence" value="ECO:0007669"/>
    <property type="project" value="UniProtKB-KW"/>
</dbReference>
<evidence type="ECO:0000256" key="6">
    <source>
        <dbReference type="ARBA" id="ARBA00022840"/>
    </source>
</evidence>
<feature type="transmembrane region" description="Helical" evidence="10">
    <location>
        <begin position="265"/>
        <end position="287"/>
    </location>
</feature>
<evidence type="ECO:0000256" key="3">
    <source>
        <dbReference type="ARBA" id="ARBA00022692"/>
    </source>
</evidence>
<evidence type="ECO:0000256" key="7">
    <source>
        <dbReference type="ARBA" id="ARBA00022989"/>
    </source>
</evidence>
<dbReference type="PANTHER" id="PTHR48007">
    <property type="entry name" value="LEUCINE-RICH REPEAT RECEPTOR-LIKE PROTEIN KINASE PXC1"/>
    <property type="match status" value="1"/>
</dbReference>
<dbReference type="Pfam" id="PF00560">
    <property type="entry name" value="LRR_1"/>
    <property type="match status" value="2"/>
</dbReference>
<dbReference type="SUPFAM" id="SSF52058">
    <property type="entry name" value="L domain-like"/>
    <property type="match status" value="1"/>
</dbReference>
<comment type="subcellular location">
    <subcellularLocation>
        <location evidence="1">Membrane</location>
    </subcellularLocation>
</comment>
<dbReference type="InterPro" id="IPR046959">
    <property type="entry name" value="PRK1-6/SRF4-like"/>
</dbReference>
<keyword evidence="13" id="KW-0723">Serine/threonine-protein kinase</keyword>
<evidence type="ECO:0000256" key="4">
    <source>
        <dbReference type="ARBA" id="ARBA00022737"/>
    </source>
</evidence>
<keyword evidence="3 10" id="KW-0812">Transmembrane</keyword>
<gene>
    <name evidence="13" type="ORF">AAHA92_09573</name>
</gene>
<sequence length="664" mass="72686">MRKPAAMNIVVTAVVAFSLPLHVVLGENAAESLLRFKTALTNTDPALANWNPSTPPCAGNWTGVLCYNGYVWGLQLDNMGLQGQIDVDSLAGLSYLRTLSFINNNFQGSMPDWRKLRALKSLYLSANHFSGQIANDAFQGMESLKKVYLSDNRFTGPIPASLASPRMVEVGLHNNHFSGPIPAIHSQNLQVFNVSNNELQGPVPPSLLKLDPSSFTGNKGLCGGPNGPSCNPPKPPPDLEPVLHPLPPPPPALRSHKKPSSVSPAIIAIIILSILLALLLLLFLLLLCRWMLLEEDGDDDGDGDGEKPQQKDIMGPLPVGALSVAIGTSPREVGGRGEKQKQKQTLPGGAVSVRIGASPSPRGLTGASPSPLTTKLSFVREDRQKFDLQDLMRASAEVLGSGSFGSSYKAVLVDGDALVVKRFKQMNNISKEDFHDHMKRLGRLKHPNLLPLVAYLYRREEKLVVFDFVPNNSLSKHLHDDGKRPKEWPKPLSWASRLKAIKGVARGVAYLYAELPRLSAPHGHLKSSNVMLDRDYNALLMDYTLSPIVNPNQISQALMAYKCPEYAQTGRICRKSDVWCLGILILETLMGKPVGEDLAKWVKGIVEEAKGKGAGMFDKNMERSERSLAEINKLLQIGIACCEEDLDKRLDLEEALTRIEKLQE</sequence>
<feature type="domain" description="Protein kinase" evidence="12">
    <location>
        <begin position="393"/>
        <end position="664"/>
    </location>
</feature>
<dbReference type="Pfam" id="PF07714">
    <property type="entry name" value="PK_Tyr_Ser-Thr"/>
    <property type="match status" value="1"/>
</dbReference>
<keyword evidence="5" id="KW-0547">Nucleotide-binding</keyword>
<evidence type="ECO:0000256" key="11">
    <source>
        <dbReference type="SAM" id="SignalP"/>
    </source>
</evidence>
<dbReference type="AlphaFoldDB" id="A0ABD1HTD0"/>
<dbReference type="EC" id="2.7.11.1" evidence="13"/>
<dbReference type="Gene3D" id="3.30.200.20">
    <property type="entry name" value="Phosphorylase Kinase, domain 1"/>
    <property type="match status" value="1"/>
</dbReference>
<feature type="region of interest" description="Disordered" evidence="9">
    <location>
        <begin position="329"/>
        <end position="370"/>
    </location>
</feature>
<dbReference type="Proteomes" id="UP001567538">
    <property type="component" value="Unassembled WGS sequence"/>
</dbReference>
<keyword evidence="2" id="KW-0433">Leucine-rich repeat</keyword>
<keyword evidence="13" id="KW-0808">Transferase</keyword>
<dbReference type="GO" id="GO:0016020">
    <property type="term" value="C:membrane"/>
    <property type="evidence" value="ECO:0007669"/>
    <property type="project" value="UniProtKB-SubCell"/>
</dbReference>
<dbReference type="InterPro" id="IPR001611">
    <property type="entry name" value="Leu-rich_rpt"/>
</dbReference>
<keyword evidence="7 10" id="KW-1133">Transmembrane helix</keyword>
<keyword evidence="6" id="KW-0067">ATP-binding</keyword>
<reference evidence="13 14" key="1">
    <citation type="submission" date="2024-06" db="EMBL/GenBank/DDBJ databases">
        <title>A chromosome level genome sequence of Diviner's sage (Salvia divinorum).</title>
        <authorList>
            <person name="Ford S.A."/>
            <person name="Ro D.-K."/>
            <person name="Ness R.W."/>
            <person name="Phillips M.A."/>
        </authorList>
    </citation>
    <scope>NUCLEOTIDE SEQUENCE [LARGE SCALE GENOMIC DNA]</scope>
    <source>
        <strain evidence="13">SAF-2024a</strain>
        <tissue evidence="13">Leaf</tissue>
    </source>
</reference>
<dbReference type="EMBL" id="JBEAFC010000004">
    <property type="protein sequence ID" value="KAL1559205.1"/>
    <property type="molecule type" value="Genomic_DNA"/>
</dbReference>
<evidence type="ECO:0000256" key="8">
    <source>
        <dbReference type="ARBA" id="ARBA00023136"/>
    </source>
</evidence>
<keyword evidence="13" id="KW-0418">Kinase</keyword>
<evidence type="ECO:0000256" key="2">
    <source>
        <dbReference type="ARBA" id="ARBA00022614"/>
    </source>
</evidence>
<feature type="chain" id="PRO_5044893420" evidence="11">
    <location>
        <begin position="27"/>
        <end position="664"/>
    </location>
</feature>
<dbReference type="Pfam" id="PF08263">
    <property type="entry name" value="LRRNT_2"/>
    <property type="match status" value="1"/>
</dbReference>
<proteinExistence type="predicted"/>
<evidence type="ECO:0000313" key="14">
    <source>
        <dbReference type="Proteomes" id="UP001567538"/>
    </source>
</evidence>
<evidence type="ECO:0000259" key="12">
    <source>
        <dbReference type="PROSITE" id="PS50011"/>
    </source>
</evidence>
<evidence type="ECO:0000256" key="9">
    <source>
        <dbReference type="SAM" id="MobiDB-lite"/>
    </source>
</evidence>
<evidence type="ECO:0000256" key="5">
    <source>
        <dbReference type="ARBA" id="ARBA00022741"/>
    </source>
</evidence>
<accession>A0ABD1HTD0</accession>
<dbReference type="InterPro" id="IPR032675">
    <property type="entry name" value="LRR_dom_sf"/>
</dbReference>
<organism evidence="13 14">
    <name type="scientific">Salvia divinorum</name>
    <name type="common">Maria pastora</name>
    <name type="synonym">Diviner's sage</name>
    <dbReference type="NCBI Taxonomy" id="28513"/>
    <lineage>
        <taxon>Eukaryota</taxon>
        <taxon>Viridiplantae</taxon>
        <taxon>Streptophyta</taxon>
        <taxon>Embryophyta</taxon>
        <taxon>Tracheophyta</taxon>
        <taxon>Spermatophyta</taxon>
        <taxon>Magnoliopsida</taxon>
        <taxon>eudicotyledons</taxon>
        <taxon>Gunneridae</taxon>
        <taxon>Pentapetalae</taxon>
        <taxon>asterids</taxon>
        <taxon>lamiids</taxon>
        <taxon>Lamiales</taxon>
        <taxon>Lamiaceae</taxon>
        <taxon>Nepetoideae</taxon>
        <taxon>Mentheae</taxon>
        <taxon>Salviinae</taxon>
        <taxon>Salvia</taxon>
        <taxon>Salvia subgen. Calosphace</taxon>
    </lineage>
</organism>
<evidence type="ECO:0000313" key="13">
    <source>
        <dbReference type="EMBL" id="KAL1559205.1"/>
    </source>
</evidence>